<dbReference type="Gene3D" id="3.40.710.10">
    <property type="entry name" value="DD-peptidase/beta-lactamase superfamily"/>
    <property type="match status" value="1"/>
</dbReference>
<gene>
    <name evidence="4" type="ORF">GPAL_0486</name>
</gene>
<dbReference type="AlphaFoldDB" id="K6YTV2"/>
<accession>K6YTV2</accession>
<dbReference type="Proteomes" id="UP000006251">
    <property type="component" value="Unassembled WGS sequence"/>
</dbReference>
<dbReference type="PANTHER" id="PTHR22935">
    <property type="entry name" value="PENICILLIN-BINDING PROTEIN"/>
    <property type="match status" value="1"/>
</dbReference>
<evidence type="ECO:0000259" key="3">
    <source>
        <dbReference type="Pfam" id="PF00144"/>
    </source>
</evidence>
<evidence type="ECO:0000256" key="1">
    <source>
        <dbReference type="ARBA" id="ARBA00038473"/>
    </source>
</evidence>
<evidence type="ECO:0000313" key="5">
    <source>
        <dbReference type="Proteomes" id="UP000006251"/>
    </source>
</evidence>
<feature type="domain" description="Beta-lactamase-related" evidence="3">
    <location>
        <begin position="34"/>
        <end position="354"/>
    </location>
</feature>
<name>K6YTV2_9ALTE</name>
<proteinExistence type="inferred from homology"/>
<reference evidence="5" key="1">
    <citation type="journal article" date="2014" name="Environ. Microbiol.">
        <title>Comparative genomics of the marine bacterial genus Glaciecola reveals the high degree of genomic diversity and genomic characteristic for cold adaptation.</title>
        <authorList>
            <person name="Qin Q.L."/>
            <person name="Xie B.B."/>
            <person name="Yu Y."/>
            <person name="Shu Y.L."/>
            <person name="Rong J.C."/>
            <person name="Zhang Y.J."/>
            <person name="Zhao D.L."/>
            <person name="Chen X.L."/>
            <person name="Zhang X.Y."/>
            <person name="Chen B."/>
            <person name="Zhou B.C."/>
            <person name="Zhang Y.Z."/>
        </authorList>
    </citation>
    <scope>NUCLEOTIDE SEQUENCE [LARGE SCALE GENOMIC DNA]</scope>
    <source>
        <strain evidence="5">ACAM 615</strain>
    </source>
</reference>
<dbReference type="PANTHER" id="PTHR22935:SF95">
    <property type="entry name" value="BETA-LACTAMASE-LIKE 1-RELATED"/>
    <property type="match status" value="1"/>
</dbReference>
<dbReference type="GO" id="GO:0008800">
    <property type="term" value="F:beta-lactamase activity"/>
    <property type="evidence" value="ECO:0007669"/>
    <property type="project" value="UniProtKB-EC"/>
</dbReference>
<dbReference type="InterPro" id="IPR051478">
    <property type="entry name" value="Beta-lactamase-like_AB/R"/>
</dbReference>
<feature type="chain" id="PRO_5003901479" evidence="2">
    <location>
        <begin position="24"/>
        <end position="381"/>
    </location>
</feature>
<dbReference type="Pfam" id="PF00144">
    <property type="entry name" value="Beta-lactamase"/>
    <property type="match status" value="1"/>
</dbReference>
<sequence>MQFYKPFIALTVLVLSLSFPVCADTWVDDFANELKATAKKKKLPGLAFVMVAPNQPTRFEFYGKTEKSGTLIDKETVFRLASVSKTFTAVFMAQQVKEKKLAWKNSLQELLPDYKFDNYIDTPILLQHLIGQSTGFIPNAYDNLIEANYKLPRVLEHLEKLDSLCKPGICYTYQNTFFGVLEEYYRQQKTTFADEITKSIIIPLKMPTASVGKNALMASKKWAKPHAAIDKNKWVSVRVKDNYYKYSPAAGINASAADMEIWLKAMLLEYPDIIDKNMIETLTKPRVKTKREMYRREWRKQLTDAHYGLGWRIYNVDDIEIIYHGGWVQGYRADVAFSPQLGVGYALLMNAESNSINKLTATFWKDQIEAHKIGLLADIKK</sequence>
<keyword evidence="4" id="KW-0378">Hydrolase</keyword>
<keyword evidence="5" id="KW-1185">Reference proteome</keyword>
<dbReference type="RefSeq" id="WP_006008862.1">
    <property type="nucleotide sequence ID" value="NZ_AUAV01000016.1"/>
</dbReference>
<evidence type="ECO:0000313" key="4">
    <source>
        <dbReference type="EMBL" id="GAC27366.1"/>
    </source>
</evidence>
<dbReference type="SUPFAM" id="SSF56601">
    <property type="entry name" value="beta-lactamase/transpeptidase-like"/>
    <property type="match status" value="1"/>
</dbReference>
<organism evidence="4 5">
    <name type="scientific">Brumicola pallidula DSM 14239 = ACAM 615</name>
    <dbReference type="NCBI Taxonomy" id="1121922"/>
    <lineage>
        <taxon>Bacteria</taxon>
        <taxon>Pseudomonadati</taxon>
        <taxon>Pseudomonadota</taxon>
        <taxon>Gammaproteobacteria</taxon>
        <taxon>Alteromonadales</taxon>
        <taxon>Alteromonadaceae</taxon>
        <taxon>Brumicola</taxon>
    </lineage>
</organism>
<protein>
    <submittedName>
        <fullName evidence="4">Beta-lactamase</fullName>
        <ecNumber evidence="4">3.5.2.6</ecNumber>
    </submittedName>
</protein>
<feature type="signal peptide" evidence="2">
    <location>
        <begin position="1"/>
        <end position="23"/>
    </location>
</feature>
<dbReference type="STRING" id="1121922.GCA_000428905_03043"/>
<comment type="similarity">
    <text evidence="1">Belongs to the beta-lactamase family.</text>
</comment>
<dbReference type="EMBL" id="BAEQ01000009">
    <property type="protein sequence ID" value="GAC27366.1"/>
    <property type="molecule type" value="Genomic_DNA"/>
</dbReference>
<evidence type="ECO:0000256" key="2">
    <source>
        <dbReference type="SAM" id="SignalP"/>
    </source>
</evidence>
<dbReference type="InterPro" id="IPR012338">
    <property type="entry name" value="Beta-lactam/transpept-like"/>
</dbReference>
<dbReference type="OrthoDB" id="119951at2"/>
<keyword evidence="2" id="KW-0732">Signal</keyword>
<comment type="caution">
    <text evidence="4">The sequence shown here is derived from an EMBL/GenBank/DDBJ whole genome shotgun (WGS) entry which is preliminary data.</text>
</comment>
<dbReference type="InterPro" id="IPR001466">
    <property type="entry name" value="Beta-lactam-related"/>
</dbReference>
<dbReference type="EC" id="3.5.2.6" evidence="4"/>